<name>A0A3L8RYK8_CHLGU</name>
<evidence type="ECO:0000313" key="2">
    <source>
        <dbReference type="Proteomes" id="UP000276834"/>
    </source>
</evidence>
<dbReference type="EMBL" id="QUSF01000115">
    <property type="protein sequence ID" value="RLV91063.1"/>
    <property type="molecule type" value="Genomic_DNA"/>
</dbReference>
<gene>
    <name evidence="1" type="ORF">DV515_00014249</name>
</gene>
<protein>
    <submittedName>
        <fullName evidence="1">Uncharacterized protein</fullName>
    </submittedName>
</protein>
<sequence length="80" mass="8599">MVEVMPDSMATSSTGLTMVATFARAPVSCMAAELSSARLEDGCRVTVSEELVLEDETTVAYRKSWEPDGKLPLQVCIGND</sequence>
<organism evidence="1 2">
    <name type="scientific">Chloebia gouldiae</name>
    <name type="common">Gouldian finch</name>
    <name type="synonym">Erythrura gouldiae</name>
    <dbReference type="NCBI Taxonomy" id="44316"/>
    <lineage>
        <taxon>Eukaryota</taxon>
        <taxon>Metazoa</taxon>
        <taxon>Chordata</taxon>
        <taxon>Craniata</taxon>
        <taxon>Vertebrata</taxon>
        <taxon>Euteleostomi</taxon>
        <taxon>Archelosauria</taxon>
        <taxon>Archosauria</taxon>
        <taxon>Dinosauria</taxon>
        <taxon>Saurischia</taxon>
        <taxon>Theropoda</taxon>
        <taxon>Coelurosauria</taxon>
        <taxon>Aves</taxon>
        <taxon>Neognathae</taxon>
        <taxon>Neoaves</taxon>
        <taxon>Telluraves</taxon>
        <taxon>Australaves</taxon>
        <taxon>Passeriformes</taxon>
        <taxon>Passeroidea</taxon>
        <taxon>Passeridae</taxon>
        <taxon>Chloebia</taxon>
    </lineage>
</organism>
<proteinExistence type="predicted"/>
<evidence type="ECO:0000313" key="1">
    <source>
        <dbReference type="EMBL" id="RLV91063.1"/>
    </source>
</evidence>
<dbReference type="Proteomes" id="UP000276834">
    <property type="component" value="Unassembled WGS sequence"/>
</dbReference>
<accession>A0A3L8RYK8</accession>
<comment type="caution">
    <text evidence="1">The sequence shown here is derived from an EMBL/GenBank/DDBJ whole genome shotgun (WGS) entry which is preliminary data.</text>
</comment>
<dbReference type="AlphaFoldDB" id="A0A3L8RYK8"/>
<reference evidence="1 2" key="1">
    <citation type="journal article" date="2018" name="Proc. R. Soc. B">
        <title>A non-coding region near Follistatin controls head colour polymorphism in the Gouldian finch.</title>
        <authorList>
            <person name="Toomey M.B."/>
            <person name="Marques C.I."/>
            <person name="Andrade P."/>
            <person name="Araujo P.M."/>
            <person name="Sabatino S."/>
            <person name="Gazda M.A."/>
            <person name="Afonso S."/>
            <person name="Lopes R.J."/>
            <person name="Corbo J.C."/>
            <person name="Carneiro M."/>
        </authorList>
    </citation>
    <scope>NUCLEOTIDE SEQUENCE [LARGE SCALE GENOMIC DNA]</scope>
    <source>
        <strain evidence="1">Red01</strain>
        <tissue evidence="1">Muscle</tissue>
    </source>
</reference>
<keyword evidence="2" id="KW-1185">Reference proteome</keyword>